<evidence type="ECO:0000313" key="3">
    <source>
        <dbReference type="Proteomes" id="UP001231189"/>
    </source>
</evidence>
<dbReference type="PANTHER" id="PTHR46033">
    <property type="entry name" value="PROTEIN MAIN-LIKE 2"/>
    <property type="match status" value="1"/>
</dbReference>
<dbReference type="Pfam" id="PF10536">
    <property type="entry name" value="PMD"/>
    <property type="match status" value="1"/>
</dbReference>
<proteinExistence type="predicted"/>
<dbReference type="AlphaFoldDB" id="A0AAD8QTY1"/>
<dbReference type="InterPro" id="IPR019557">
    <property type="entry name" value="AminoTfrase-like_pln_mobile"/>
</dbReference>
<comment type="caution">
    <text evidence="2">The sequence shown here is derived from an EMBL/GenBank/DDBJ whole genome shotgun (WGS) entry which is preliminary data.</text>
</comment>
<feature type="domain" description="Aminotransferase-like plant mobile" evidence="1">
    <location>
        <begin position="122"/>
        <end position="280"/>
    </location>
</feature>
<dbReference type="InterPro" id="IPR044824">
    <property type="entry name" value="MAIN-like"/>
</dbReference>
<keyword evidence="3" id="KW-1185">Reference proteome</keyword>
<dbReference type="Proteomes" id="UP001231189">
    <property type="component" value="Unassembled WGS sequence"/>
</dbReference>
<name>A0AAD8QTY1_LOLMU</name>
<evidence type="ECO:0000313" key="2">
    <source>
        <dbReference type="EMBL" id="KAK1607214.1"/>
    </source>
</evidence>
<dbReference type="EMBL" id="JAUUTY010000007">
    <property type="protein sequence ID" value="KAK1607214.1"/>
    <property type="molecule type" value="Genomic_DNA"/>
</dbReference>
<gene>
    <name evidence="2" type="ORF">QYE76_030887</name>
</gene>
<accession>A0AAD8QTY1</accession>
<organism evidence="2 3">
    <name type="scientific">Lolium multiflorum</name>
    <name type="common">Italian ryegrass</name>
    <name type="synonym">Lolium perenne subsp. multiflorum</name>
    <dbReference type="NCBI Taxonomy" id="4521"/>
    <lineage>
        <taxon>Eukaryota</taxon>
        <taxon>Viridiplantae</taxon>
        <taxon>Streptophyta</taxon>
        <taxon>Embryophyta</taxon>
        <taxon>Tracheophyta</taxon>
        <taxon>Spermatophyta</taxon>
        <taxon>Magnoliopsida</taxon>
        <taxon>Liliopsida</taxon>
        <taxon>Poales</taxon>
        <taxon>Poaceae</taxon>
        <taxon>BOP clade</taxon>
        <taxon>Pooideae</taxon>
        <taxon>Poodae</taxon>
        <taxon>Poeae</taxon>
        <taxon>Poeae Chloroplast Group 2 (Poeae type)</taxon>
        <taxon>Loliodinae</taxon>
        <taxon>Loliinae</taxon>
        <taxon>Lolium</taxon>
    </lineage>
</organism>
<protein>
    <recommendedName>
        <fullName evidence="1">Aminotransferase-like plant mobile domain-containing protein</fullName>
    </recommendedName>
</protein>
<sequence length="367" mass="41592">MAVKMAVKTAVEMTPGAIPRPGRVPEQRLLSPELEFRDVAAPLDVFWSFREEVSKMVWLLDEEYDREHRAVHMTERETDLHPLKIRYHGTSDIPYDERYTEFIRPTGLMPFISLVSRGGPHMNPSALTALVDRWRPETHTFHLRAGEMAPTLQDVSMILALPIQGEPLCINTASDGWRQQMEGLIGRAPPAPENPKQRVPAGASFEWIRTNFGECPIEADEDTRRTYARVYLWYMISRTLFPDSGGKLAHWCWLKALTVLDDRWSWGTAALAYLYRQIAPPSPHLQSPPCHQPPPHRQEPPTAANVCASISLEPYEATPVGTHDPDLVGACLADSRRRSRIRGGIAGPTRMTPPIRLLLFRLLHQHV</sequence>
<dbReference type="GO" id="GO:0010073">
    <property type="term" value="P:meristem maintenance"/>
    <property type="evidence" value="ECO:0007669"/>
    <property type="project" value="InterPro"/>
</dbReference>
<dbReference type="PANTHER" id="PTHR46033:SF87">
    <property type="entry name" value="AMINOTRANSFERASE-LIKE PLANT MOBILE DOMAIN-CONTAINING PROTEIN"/>
    <property type="match status" value="1"/>
</dbReference>
<evidence type="ECO:0000259" key="1">
    <source>
        <dbReference type="Pfam" id="PF10536"/>
    </source>
</evidence>
<reference evidence="2" key="1">
    <citation type="submission" date="2023-07" db="EMBL/GenBank/DDBJ databases">
        <title>A chromosome-level genome assembly of Lolium multiflorum.</title>
        <authorList>
            <person name="Chen Y."/>
            <person name="Copetti D."/>
            <person name="Kolliker R."/>
            <person name="Studer B."/>
        </authorList>
    </citation>
    <scope>NUCLEOTIDE SEQUENCE</scope>
    <source>
        <strain evidence="2">02402/16</strain>
        <tissue evidence="2">Leaf</tissue>
    </source>
</reference>